<feature type="repeat" description="ANK" evidence="3">
    <location>
        <begin position="56"/>
        <end position="88"/>
    </location>
</feature>
<keyword evidence="1" id="KW-0677">Repeat</keyword>
<gene>
    <name evidence="4" type="ORF">BHQ10_008501</name>
</gene>
<dbReference type="AlphaFoldDB" id="A0A364L9N3"/>
<dbReference type="PANTHER" id="PTHR24171:SF9">
    <property type="entry name" value="ANKYRIN REPEAT DOMAIN-CONTAINING PROTEIN 39"/>
    <property type="match status" value="1"/>
</dbReference>
<dbReference type="STRING" id="1196081.A0A364L9N3"/>
<dbReference type="RefSeq" id="XP_040737003.1">
    <property type="nucleotide sequence ID" value="XM_040881314.1"/>
</dbReference>
<dbReference type="Proteomes" id="UP000249363">
    <property type="component" value="Unassembled WGS sequence"/>
</dbReference>
<sequence length="453" mass="49909">MEEHRETWAPPIWAPDTLSYRKFFNASVSGDMQAMQEALATGEINVNACPKWADWEGDTALHQAAEYGHLELVQLLISHGAEVDRRNYSPVGPMTALHLAAYQGHIAIVKELLQNGADVNTRGQMGGPLLNFVLWNKRSISDKEYKIIELVLSQGSYNIHSWLMEMGGTILHQAAEIGDLTLIQYLVGNGADCNYVAPTYETDTVLYHAVMYKQIDACRLLIDLGAQVTPGAFGQASSMDMIELLRPHLSQSDISISGVLHFAPAHFVRDLLARQIVNVNDVNLNGESSLFGACLGRKSTAKLEALLEFGADPHVRTSRVVPGKIYKGDTPCITMLIRAGADLEARNEAGHTPLIRLAMSERNIPEKDHQEIFELLIKEGADVNAIDLEQNTALHHLAMYRRHVMSSLEILGVFQLLVKAGALTNLANSQGKTCLELFSPSATFRMSIDALFP</sequence>
<dbReference type="SUPFAM" id="SSF48403">
    <property type="entry name" value="Ankyrin repeat"/>
    <property type="match status" value="1"/>
</dbReference>
<name>A0A364L9N3_TALAM</name>
<dbReference type="InterPro" id="IPR002110">
    <property type="entry name" value="Ankyrin_rpt"/>
</dbReference>
<dbReference type="EMBL" id="MIKG01000019">
    <property type="protein sequence ID" value="RAO72489.1"/>
    <property type="molecule type" value="Genomic_DNA"/>
</dbReference>
<organism evidence="4 5">
    <name type="scientific">Talaromyces amestolkiae</name>
    <dbReference type="NCBI Taxonomy" id="1196081"/>
    <lineage>
        <taxon>Eukaryota</taxon>
        <taxon>Fungi</taxon>
        <taxon>Dikarya</taxon>
        <taxon>Ascomycota</taxon>
        <taxon>Pezizomycotina</taxon>
        <taxon>Eurotiomycetes</taxon>
        <taxon>Eurotiomycetidae</taxon>
        <taxon>Eurotiales</taxon>
        <taxon>Trichocomaceae</taxon>
        <taxon>Talaromyces</taxon>
        <taxon>Talaromyces sect. Talaromyces</taxon>
    </lineage>
</organism>
<dbReference type="Pfam" id="PF12796">
    <property type="entry name" value="Ank_2"/>
    <property type="match status" value="3"/>
</dbReference>
<reference evidence="4 5" key="1">
    <citation type="journal article" date="2017" name="Biotechnol. Biofuels">
        <title>Differential beta-glucosidase expression as a function of carbon source availability in Talaromyces amestolkiae: a genomic and proteomic approach.</title>
        <authorList>
            <person name="de Eugenio L.I."/>
            <person name="Mendez-Liter J.A."/>
            <person name="Nieto-Dominguez M."/>
            <person name="Alonso L."/>
            <person name="Gil-Munoz J."/>
            <person name="Barriuso J."/>
            <person name="Prieto A."/>
            <person name="Martinez M.J."/>
        </authorList>
    </citation>
    <scope>NUCLEOTIDE SEQUENCE [LARGE SCALE GENOMIC DNA]</scope>
    <source>
        <strain evidence="4 5">CIB</strain>
    </source>
</reference>
<evidence type="ECO:0000256" key="1">
    <source>
        <dbReference type="ARBA" id="ARBA00022737"/>
    </source>
</evidence>
<dbReference type="InterPro" id="IPR036770">
    <property type="entry name" value="Ankyrin_rpt-contain_sf"/>
</dbReference>
<proteinExistence type="predicted"/>
<dbReference type="SMART" id="SM00248">
    <property type="entry name" value="ANK"/>
    <property type="match status" value="7"/>
</dbReference>
<dbReference type="PANTHER" id="PTHR24171">
    <property type="entry name" value="ANKYRIN REPEAT DOMAIN-CONTAINING PROTEIN 39-RELATED"/>
    <property type="match status" value="1"/>
</dbReference>
<comment type="caution">
    <text evidence="4">The sequence shown here is derived from an EMBL/GenBank/DDBJ whole genome shotgun (WGS) entry which is preliminary data.</text>
</comment>
<keyword evidence="5" id="KW-1185">Reference proteome</keyword>
<feature type="repeat" description="ANK" evidence="3">
    <location>
        <begin position="166"/>
        <end position="198"/>
    </location>
</feature>
<dbReference type="OrthoDB" id="366390at2759"/>
<dbReference type="Gene3D" id="1.25.40.20">
    <property type="entry name" value="Ankyrin repeat-containing domain"/>
    <property type="match status" value="3"/>
</dbReference>
<evidence type="ECO:0000313" key="4">
    <source>
        <dbReference type="EMBL" id="RAO72489.1"/>
    </source>
</evidence>
<evidence type="ECO:0000256" key="3">
    <source>
        <dbReference type="PROSITE-ProRule" id="PRU00023"/>
    </source>
</evidence>
<feature type="repeat" description="ANK" evidence="3">
    <location>
        <begin position="92"/>
        <end position="124"/>
    </location>
</feature>
<dbReference type="PROSITE" id="PS50088">
    <property type="entry name" value="ANK_REPEAT"/>
    <property type="match status" value="3"/>
</dbReference>
<accession>A0A364L9N3</accession>
<dbReference type="PRINTS" id="PR01415">
    <property type="entry name" value="ANKYRIN"/>
</dbReference>
<evidence type="ECO:0000313" key="5">
    <source>
        <dbReference type="Proteomes" id="UP000249363"/>
    </source>
</evidence>
<protein>
    <submittedName>
        <fullName evidence="4">Uncharacterized protein</fullName>
    </submittedName>
</protein>
<keyword evidence="2 3" id="KW-0040">ANK repeat</keyword>
<dbReference type="GeneID" id="63797715"/>
<evidence type="ECO:0000256" key="2">
    <source>
        <dbReference type="ARBA" id="ARBA00023043"/>
    </source>
</evidence>
<dbReference type="PROSITE" id="PS50297">
    <property type="entry name" value="ANK_REP_REGION"/>
    <property type="match status" value="3"/>
</dbReference>